<organism evidence="8">
    <name type="scientific">Cyprideis torosa</name>
    <dbReference type="NCBI Taxonomy" id="163714"/>
    <lineage>
        <taxon>Eukaryota</taxon>
        <taxon>Metazoa</taxon>
        <taxon>Ecdysozoa</taxon>
        <taxon>Arthropoda</taxon>
        <taxon>Crustacea</taxon>
        <taxon>Oligostraca</taxon>
        <taxon>Ostracoda</taxon>
        <taxon>Podocopa</taxon>
        <taxon>Podocopida</taxon>
        <taxon>Cytherocopina</taxon>
        <taxon>Cytheroidea</taxon>
        <taxon>Cytherideidae</taxon>
        <taxon>Cyprideis</taxon>
    </lineage>
</organism>
<protein>
    <submittedName>
        <fullName evidence="8">Uncharacterized protein</fullName>
    </submittedName>
</protein>
<dbReference type="SUPFAM" id="SSF52540">
    <property type="entry name" value="P-loop containing nucleoside triphosphate hydrolases"/>
    <property type="match status" value="1"/>
</dbReference>
<keyword evidence="3 6" id="KW-0518">Myosin</keyword>
<accession>A0A7R8ZRE8</accession>
<dbReference type="GO" id="GO:0051015">
    <property type="term" value="F:actin filament binding"/>
    <property type="evidence" value="ECO:0007669"/>
    <property type="project" value="TreeGrafter"/>
</dbReference>
<evidence type="ECO:0000256" key="1">
    <source>
        <dbReference type="ARBA" id="ARBA00022741"/>
    </source>
</evidence>
<evidence type="ECO:0000256" key="4">
    <source>
        <dbReference type="ARBA" id="ARBA00023175"/>
    </source>
</evidence>
<dbReference type="GO" id="GO:0016020">
    <property type="term" value="C:membrane"/>
    <property type="evidence" value="ECO:0007669"/>
    <property type="project" value="TreeGrafter"/>
</dbReference>
<sequence length="302" mass="33903">DFHTRLDNLLRTLVHAKPHFIRCIRANSCEDRGRFDRHVVGRQIRAMQVMETVNLMAGGFPHRMRFKAFNSRYKLLAPFRSLRRSEDHILDDAKLILTSFSQRIEEQPINHSVSINWALGKRHLFLSHPGVAFETASHSLRSSSRRAQILRSPLTGTTASVLPLGLPGYRQPAAPSSSSRPRPQPIAGTPPPNEIGIGQINRCDPKTIQRTCQRFGLDVQEQPPPLPPSRTYTVAGNAKLSYPQMRVMKATYPDDGSASDIILYKGESVLVIGAGKRGHLVVEHKGIAIQVPFQYLELRIDR</sequence>
<evidence type="ECO:0000256" key="6">
    <source>
        <dbReference type="PROSITE-ProRule" id="PRU00782"/>
    </source>
</evidence>
<comment type="similarity">
    <text evidence="6">Belongs to the TRAFAC class myosin-kinesin ATPase superfamily. Myosin family.</text>
</comment>
<evidence type="ECO:0000256" key="3">
    <source>
        <dbReference type="ARBA" id="ARBA00023123"/>
    </source>
</evidence>
<dbReference type="GO" id="GO:0007015">
    <property type="term" value="P:actin filament organization"/>
    <property type="evidence" value="ECO:0007669"/>
    <property type="project" value="TreeGrafter"/>
</dbReference>
<feature type="compositionally biased region" description="Low complexity" evidence="7">
    <location>
        <begin position="170"/>
        <end position="181"/>
    </location>
</feature>
<dbReference type="AlphaFoldDB" id="A0A7R8ZRE8"/>
<dbReference type="InterPro" id="IPR001609">
    <property type="entry name" value="Myosin_head_motor_dom-like"/>
</dbReference>
<dbReference type="GO" id="GO:0003774">
    <property type="term" value="F:cytoskeletal motor activity"/>
    <property type="evidence" value="ECO:0007669"/>
    <property type="project" value="InterPro"/>
</dbReference>
<keyword evidence="1" id="KW-0547">Nucleotide-binding</keyword>
<feature type="compositionally biased region" description="Pro residues" evidence="7">
    <location>
        <begin position="182"/>
        <end position="193"/>
    </location>
</feature>
<feature type="non-terminal residue" evidence="8">
    <location>
        <position position="302"/>
    </location>
</feature>
<reference evidence="8" key="1">
    <citation type="submission" date="2020-11" db="EMBL/GenBank/DDBJ databases">
        <authorList>
            <person name="Tran Van P."/>
        </authorList>
    </citation>
    <scope>NUCLEOTIDE SEQUENCE</scope>
</reference>
<dbReference type="PROSITE" id="PS51456">
    <property type="entry name" value="MYOSIN_MOTOR"/>
    <property type="match status" value="1"/>
</dbReference>
<feature type="region of interest" description="Actin-binding" evidence="6">
    <location>
        <begin position="6"/>
        <end position="28"/>
    </location>
</feature>
<dbReference type="Pfam" id="PF00063">
    <property type="entry name" value="Myosin_head"/>
    <property type="match status" value="1"/>
</dbReference>
<dbReference type="InterPro" id="IPR036961">
    <property type="entry name" value="Kinesin_motor_dom_sf"/>
</dbReference>
<comment type="caution">
    <text evidence="6">Lacks conserved residue(s) required for the propagation of feature annotation.</text>
</comment>
<evidence type="ECO:0000313" key="8">
    <source>
        <dbReference type="EMBL" id="CAD7234303.1"/>
    </source>
</evidence>
<dbReference type="OrthoDB" id="370884at2759"/>
<dbReference type="Gene3D" id="1.20.58.530">
    <property type="match status" value="1"/>
</dbReference>
<dbReference type="Gene3D" id="6.20.240.20">
    <property type="match status" value="1"/>
</dbReference>
<gene>
    <name evidence="8" type="ORF">CTOB1V02_LOCUS12119</name>
</gene>
<evidence type="ECO:0000256" key="2">
    <source>
        <dbReference type="ARBA" id="ARBA00022840"/>
    </source>
</evidence>
<keyword evidence="5 6" id="KW-0009">Actin-binding</keyword>
<dbReference type="PANTHER" id="PTHR13140">
    <property type="entry name" value="MYOSIN"/>
    <property type="match status" value="1"/>
</dbReference>
<keyword evidence="2" id="KW-0067">ATP-binding</keyword>
<dbReference type="GO" id="GO:0005524">
    <property type="term" value="F:ATP binding"/>
    <property type="evidence" value="ECO:0007669"/>
    <property type="project" value="UniProtKB-KW"/>
</dbReference>
<dbReference type="PANTHER" id="PTHR13140:SF498">
    <property type="entry name" value="DACHS, ISOFORM E"/>
    <property type="match status" value="1"/>
</dbReference>
<feature type="region of interest" description="Disordered" evidence="7">
    <location>
        <begin position="161"/>
        <end position="198"/>
    </location>
</feature>
<proteinExistence type="inferred from homology"/>
<dbReference type="GO" id="GO:0005737">
    <property type="term" value="C:cytoplasm"/>
    <property type="evidence" value="ECO:0007669"/>
    <property type="project" value="TreeGrafter"/>
</dbReference>
<evidence type="ECO:0000256" key="7">
    <source>
        <dbReference type="SAM" id="MobiDB-lite"/>
    </source>
</evidence>
<name>A0A7R8ZRE8_9CRUS</name>
<dbReference type="EMBL" id="OB668292">
    <property type="protein sequence ID" value="CAD7234303.1"/>
    <property type="molecule type" value="Genomic_DNA"/>
</dbReference>
<dbReference type="Gene3D" id="3.40.850.10">
    <property type="entry name" value="Kinesin motor domain"/>
    <property type="match status" value="1"/>
</dbReference>
<dbReference type="GO" id="GO:0016459">
    <property type="term" value="C:myosin complex"/>
    <property type="evidence" value="ECO:0007669"/>
    <property type="project" value="UniProtKB-KW"/>
</dbReference>
<evidence type="ECO:0000256" key="5">
    <source>
        <dbReference type="ARBA" id="ARBA00023203"/>
    </source>
</evidence>
<dbReference type="InterPro" id="IPR027417">
    <property type="entry name" value="P-loop_NTPase"/>
</dbReference>
<keyword evidence="4" id="KW-0505">Motor protein</keyword>